<dbReference type="GO" id="GO:0051321">
    <property type="term" value="P:meiotic cell cycle"/>
    <property type="evidence" value="ECO:0007669"/>
    <property type="project" value="TreeGrafter"/>
</dbReference>
<proteinExistence type="inferred from homology"/>
<evidence type="ECO:0000256" key="4">
    <source>
        <dbReference type="ARBA" id="ARBA00022701"/>
    </source>
</evidence>
<dbReference type="InterPro" id="IPR007259">
    <property type="entry name" value="GCP"/>
</dbReference>
<dbReference type="PANTHER" id="PTHR19302">
    <property type="entry name" value="GAMMA TUBULIN COMPLEX PROTEIN"/>
    <property type="match status" value="1"/>
</dbReference>
<dbReference type="Pfam" id="PF04130">
    <property type="entry name" value="GCP_C_terminal"/>
    <property type="match status" value="1"/>
</dbReference>
<dbReference type="GO" id="GO:0031122">
    <property type="term" value="P:cytoplasmic microtubule organization"/>
    <property type="evidence" value="ECO:0007669"/>
    <property type="project" value="TreeGrafter"/>
</dbReference>
<keyword evidence="4" id="KW-0493">Microtubule</keyword>
<dbReference type="GO" id="GO:0051011">
    <property type="term" value="F:microtubule minus-end binding"/>
    <property type="evidence" value="ECO:0007669"/>
    <property type="project" value="TreeGrafter"/>
</dbReference>
<dbReference type="Gene3D" id="1.20.120.1900">
    <property type="entry name" value="Gamma-tubulin complex, C-terminal domain"/>
    <property type="match status" value="1"/>
</dbReference>
<comment type="similarity">
    <text evidence="2">Belongs to the TUBGCP family.</text>
</comment>
<gene>
    <name evidence="7" type="ORF">DILT_LOCUS15228</name>
</gene>
<evidence type="ECO:0000313" key="7">
    <source>
        <dbReference type="EMBL" id="VDN28677.1"/>
    </source>
</evidence>
<dbReference type="AlphaFoldDB" id="A0A3P7N1P6"/>
<dbReference type="EMBL" id="UYRU01077948">
    <property type="protein sequence ID" value="VDN28677.1"/>
    <property type="molecule type" value="Genomic_DNA"/>
</dbReference>
<keyword evidence="3" id="KW-0963">Cytoplasm</keyword>
<dbReference type="GO" id="GO:0000922">
    <property type="term" value="C:spindle pole"/>
    <property type="evidence" value="ECO:0007669"/>
    <property type="project" value="InterPro"/>
</dbReference>
<dbReference type="GO" id="GO:0051225">
    <property type="term" value="P:spindle assembly"/>
    <property type="evidence" value="ECO:0007669"/>
    <property type="project" value="TreeGrafter"/>
</dbReference>
<sequence length="112" mass="12581">MPPWESLGHYQKCVPELSSSTGNRLPGRACRQFLLLGQGDFIQRLMDLLQTELDAPATAIHRHHLSEILESAIRGTNAQYEAPEILQRLDVQLLELSDSKWPVALHSKRPGS</sequence>
<evidence type="ECO:0000256" key="2">
    <source>
        <dbReference type="ARBA" id="ARBA00010337"/>
    </source>
</evidence>
<evidence type="ECO:0000259" key="6">
    <source>
        <dbReference type="Pfam" id="PF04130"/>
    </source>
</evidence>
<keyword evidence="8" id="KW-1185">Reference proteome</keyword>
<dbReference type="PANTHER" id="PTHR19302:SF14">
    <property type="entry name" value="GAMMA-TUBULIN COMPLEX COMPONENT 3"/>
    <property type="match status" value="1"/>
</dbReference>
<dbReference type="Proteomes" id="UP000281553">
    <property type="component" value="Unassembled WGS sequence"/>
</dbReference>
<name>A0A3P7N1P6_DIBLA</name>
<protein>
    <recommendedName>
        <fullName evidence="6">Gamma tubulin complex component C-terminal domain-containing protein</fullName>
    </recommendedName>
</protein>
<evidence type="ECO:0000313" key="8">
    <source>
        <dbReference type="Proteomes" id="UP000281553"/>
    </source>
</evidence>
<dbReference type="GO" id="GO:0007020">
    <property type="term" value="P:microtubule nucleation"/>
    <property type="evidence" value="ECO:0007669"/>
    <property type="project" value="InterPro"/>
</dbReference>
<comment type="subcellular location">
    <subcellularLocation>
        <location evidence="1">Cytoplasm</location>
        <location evidence="1">Cytoskeleton</location>
    </subcellularLocation>
</comment>
<dbReference type="GO" id="GO:0000278">
    <property type="term" value="P:mitotic cell cycle"/>
    <property type="evidence" value="ECO:0007669"/>
    <property type="project" value="TreeGrafter"/>
</dbReference>
<dbReference type="GO" id="GO:0043015">
    <property type="term" value="F:gamma-tubulin binding"/>
    <property type="evidence" value="ECO:0007669"/>
    <property type="project" value="InterPro"/>
</dbReference>
<reference evidence="7 8" key="1">
    <citation type="submission" date="2018-11" db="EMBL/GenBank/DDBJ databases">
        <authorList>
            <consortium name="Pathogen Informatics"/>
        </authorList>
    </citation>
    <scope>NUCLEOTIDE SEQUENCE [LARGE SCALE GENOMIC DNA]</scope>
</reference>
<accession>A0A3P7N1P6</accession>
<dbReference type="GO" id="GO:0005874">
    <property type="term" value="C:microtubule"/>
    <property type="evidence" value="ECO:0007669"/>
    <property type="project" value="UniProtKB-KW"/>
</dbReference>
<dbReference type="GO" id="GO:0000930">
    <property type="term" value="C:gamma-tubulin complex"/>
    <property type="evidence" value="ECO:0007669"/>
    <property type="project" value="TreeGrafter"/>
</dbReference>
<dbReference type="OrthoDB" id="5860513at2759"/>
<keyword evidence="5" id="KW-0206">Cytoskeleton</keyword>
<dbReference type="InterPro" id="IPR042241">
    <property type="entry name" value="GCP_C_sf"/>
</dbReference>
<evidence type="ECO:0000256" key="3">
    <source>
        <dbReference type="ARBA" id="ARBA00022490"/>
    </source>
</evidence>
<evidence type="ECO:0000256" key="1">
    <source>
        <dbReference type="ARBA" id="ARBA00004245"/>
    </source>
</evidence>
<evidence type="ECO:0000256" key="5">
    <source>
        <dbReference type="ARBA" id="ARBA00023212"/>
    </source>
</evidence>
<organism evidence="7 8">
    <name type="scientific">Dibothriocephalus latus</name>
    <name type="common">Fish tapeworm</name>
    <name type="synonym">Diphyllobothrium latum</name>
    <dbReference type="NCBI Taxonomy" id="60516"/>
    <lineage>
        <taxon>Eukaryota</taxon>
        <taxon>Metazoa</taxon>
        <taxon>Spiralia</taxon>
        <taxon>Lophotrochozoa</taxon>
        <taxon>Platyhelminthes</taxon>
        <taxon>Cestoda</taxon>
        <taxon>Eucestoda</taxon>
        <taxon>Diphyllobothriidea</taxon>
        <taxon>Diphyllobothriidae</taxon>
        <taxon>Dibothriocephalus</taxon>
    </lineage>
</organism>
<dbReference type="InterPro" id="IPR040457">
    <property type="entry name" value="GCP_C"/>
</dbReference>
<feature type="domain" description="Gamma tubulin complex component C-terminal" evidence="6">
    <location>
        <begin position="28"/>
        <end position="101"/>
    </location>
</feature>